<dbReference type="InterPro" id="IPR033121">
    <property type="entry name" value="PEPTIDASE_A1"/>
</dbReference>
<dbReference type="EMBL" id="JANAWD010000854">
    <property type="protein sequence ID" value="KAJ3475455.1"/>
    <property type="molecule type" value="Genomic_DNA"/>
</dbReference>
<dbReference type="PROSITE" id="PS51767">
    <property type="entry name" value="PEPTIDASE_A1"/>
    <property type="match status" value="1"/>
</dbReference>
<dbReference type="GO" id="GO:0006508">
    <property type="term" value="P:proteolysis"/>
    <property type="evidence" value="ECO:0007669"/>
    <property type="project" value="InterPro"/>
</dbReference>
<dbReference type="Proteomes" id="UP001212997">
    <property type="component" value="Unassembled WGS sequence"/>
</dbReference>
<keyword evidence="3" id="KW-0472">Membrane</keyword>
<keyword evidence="4" id="KW-0732">Signal</keyword>
<dbReference type="PANTHER" id="PTHR47966">
    <property type="entry name" value="BETA-SITE APP-CLEAVING ENZYME, ISOFORM A-RELATED"/>
    <property type="match status" value="1"/>
</dbReference>
<dbReference type="InterPro" id="IPR001461">
    <property type="entry name" value="Aspartic_peptidase_A1"/>
</dbReference>
<feature type="domain" description="Peptidase A1" evidence="5">
    <location>
        <begin position="53"/>
        <end position="432"/>
    </location>
</feature>
<accession>A0AAD5UVZ0</accession>
<dbReference type="SUPFAM" id="SSF50630">
    <property type="entry name" value="Acid proteases"/>
    <property type="match status" value="1"/>
</dbReference>
<feature type="signal peptide" evidence="4">
    <location>
        <begin position="1"/>
        <end position="23"/>
    </location>
</feature>
<dbReference type="Gene3D" id="1.20.5.510">
    <property type="entry name" value="Single helix bin"/>
    <property type="match status" value="1"/>
</dbReference>
<feature type="compositionally biased region" description="Polar residues" evidence="2">
    <location>
        <begin position="552"/>
        <end position="569"/>
    </location>
</feature>
<name>A0AAD5UVZ0_9APHY</name>
<dbReference type="Gene3D" id="2.40.70.10">
    <property type="entry name" value="Acid Proteases"/>
    <property type="match status" value="2"/>
</dbReference>
<feature type="region of interest" description="Disordered" evidence="2">
    <location>
        <begin position="505"/>
        <end position="628"/>
    </location>
</feature>
<keyword evidence="7" id="KW-1185">Reference proteome</keyword>
<comment type="similarity">
    <text evidence="1">Belongs to the peptidase A1 family.</text>
</comment>
<evidence type="ECO:0000313" key="7">
    <source>
        <dbReference type="Proteomes" id="UP001212997"/>
    </source>
</evidence>
<evidence type="ECO:0000256" key="3">
    <source>
        <dbReference type="SAM" id="Phobius"/>
    </source>
</evidence>
<comment type="caution">
    <text evidence="6">The sequence shown here is derived from an EMBL/GenBank/DDBJ whole genome shotgun (WGS) entry which is preliminary data.</text>
</comment>
<dbReference type="PANTHER" id="PTHR47966:SF57">
    <property type="entry name" value="PEPTIDASE A1 DOMAIN-CONTAINING PROTEIN"/>
    <property type="match status" value="1"/>
</dbReference>
<evidence type="ECO:0000256" key="1">
    <source>
        <dbReference type="ARBA" id="ARBA00007447"/>
    </source>
</evidence>
<protein>
    <recommendedName>
        <fullName evidence="5">Peptidase A1 domain-containing protein</fullName>
    </recommendedName>
</protein>
<reference evidence="6" key="1">
    <citation type="submission" date="2022-07" db="EMBL/GenBank/DDBJ databases">
        <title>Genome Sequence of Physisporinus lineatus.</title>
        <authorList>
            <person name="Buettner E."/>
        </authorList>
    </citation>
    <scope>NUCLEOTIDE SEQUENCE</scope>
    <source>
        <strain evidence="6">VT162</strain>
    </source>
</reference>
<organism evidence="6 7">
    <name type="scientific">Meripilus lineatus</name>
    <dbReference type="NCBI Taxonomy" id="2056292"/>
    <lineage>
        <taxon>Eukaryota</taxon>
        <taxon>Fungi</taxon>
        <taxon>Dikarya</taxon>
        <taxon>Basidiomycota</taxon>
        <taxon>Agaricomycotina</taxon>
        <taxon>Agaricomycetes</taxon>
        <taxon>Polyporales</taxon>
        <taxon>Meripilaceae</taxon>
        <taxon>Meripilus</taxon>
    </lineage>
</organism>
<dbReference type="InterPro" id="IPR021109">
    <property type="entry name" value="Peptidase_aspartic_dom_sf"/>
</dbReference>
<dbReference type="AlphaFoldDB" id="A0AAD5UVZ0"/>
<gene>
    <name evidence="6" type="ORF">NLI96_g11823</name>
</gene>
<dbReference type="GO" id="GO:0004190">
    <property type="term" value="F:aspartic-type endopeptidase activity"/>
    <property type="evidence" value="ECO:0007669"/>
    <property type="project" value="InterPro"/>
</dbReference>
<feature type="transmembrane region" description="Helical" evidence="3">
    <location>
        <begin position="467"/>
        <end position="492"/>
    </location>
</feature>
<evidence type="ECO:0000259" key="5">
    <source>
        <dbReference type="PROSITE" id="PS51767"/>
    </source>
</evidence>
<evidence type="ECO:0000256" key="2">
    <source>
        <dbReference type="SAM" id="MobiDB-lite"/>
    </source>
</evidence>
<dbReference type="Pfam" id="PF00026">
    <property type="entry name" value="Asp"/>
    <property type="match status" value="1"/>
</dbReference>
<evidence type="ECO:0000256" key="4">
    <source>
        <dbReference type="SAM" id="SignalP"/>
    </source>
</evidence>
<sequence length="628" mass="64478">MRKTSSILMHLAFLLYLSSSVRAAWIGVQKRDTSSSKRLDIPIQFGSSGKYAMAVNMATGDNTQRFNFTFSLGSGLTYAAGTTCQSCSGVSLYNQADSTTARSLSASGSGSFITGSVSGALIKETCAMKAINGTMWPYTNQTVLVVNDQAASAGVPTDLLGANSGVSGIVGLGTNIAAASPSAPSGSALANISSGTLGLADSIYGQFFNRNPNASNFTFGMQLKSPILVPTNISSTNSTPLIPPGTSAGVFHWLQPDPDAYDTNSVTTKTTVNSASSGNLGASGGDWTIALDGWALSSGSTGLKNSRSVVASLEPMYEDIYFPLDQAILLHAAIPGSRVAAGISSLGNASQAWTIPCDTQFTFGFVVGSQTFNLNSAALVIPLSNGVCVSAIEGWVDSGISTYLLGARFISSIYLYVLMSSSIPPDPFLTLSSTCVPSIFTIGKNGQQTVGFAPVVTTSDNSSKSNVGAIVGGVIGGVALLLIAVGLGIFFWKRYHTSSSLRATQGQFDPDLTAGDKPEGPTAVPYTLGAPSSVTNGSTMNGSTMNGSSMSPVNSPNTQTSFTQNQLSVSPGPLDPLLTADHPDVLPPAYEASESTYSGGGGSSSANNRPRDVKTHIRNASVGSAGPS</sequence>
<evidence type="ECO:0000313" key="6">
    <source>
        <dbReference type="EMBL" id="KAJ3475455.1"/>
    </source>
</evidence>
<feature type="chain" id="PRO_5041963246" description="Peptidase A1 domain-containing protein" evidence="4">
    <location>
        <begin position="24"/>
        <end position="628"/>
    </location>
</feature>
<feature type="compositionally biased region" description="Low complexity" evidence="2">
    <location>
        <begin position="535"/>
        <end position="551"/>
    </location>
</feature>
<keyword evidence="3" id="KW-1133">Transmembrane helix</keyword>
<keyword evidence="3" id="KW-0812">Transmembrane</keyword>
<proteinExistence type="inferred from homology"/>